<dbReference type="GO" id="GO:0006071">
    <property type="term" value="P:glycerol metabolic process"/>
    <property type="evidence" value="ECO:0007669"/>
    <property type="project" value="TreeGrafter"/>
</dbReference>
<dbReference type="Proteomes" id="UP000184012">
    <property type="component" value="Unassembled WGS sequence"/>
</dbReference>
<dbReference type="Gene3D" id="3.30.420.40">
    <property type="match status" value="1"/>
</dbReference>
<dbReference type="SUPFAM" id="SSF53067">
    <property type="entry name" value="Actin-like ATPase domain"/>
    <property type="match status" value="1"/>
</dbReference>
<dbReference type="AlphaFoldDB" id="A0AB74F3R2"/>
<dbReference type="PANTHER" id="PTHR10196">
    <property type="entry name" value="SUGAR KINASE"/>
    <property type="match status" value="1"/>
</dbReference>
<organism evidence="5 6">
    <name type="scientific">Eubacterium callanderi</name>
    <dbReference type="NCBI Taxonomy" id="53442"/>
    <lineage>
        <taxon>Bacteria</taxon>
        <taxon>Bacillati</taxon>
        <taxon>Bacillota</taxon>
        <taxon>Clostridia</taxon>
        <taxon>Eubacteriales</taxon>
        <taxon>Eubacteriaceae</taxon>
        <taxon>Eubacterium</taxon>
    </lineage>
</organism>
<dbReference type="RefSeq" id="WP_013380798.1">
    <property type="nucleotide sequence ID" value="NC_014624.2"/>
</dbReference>
<gene>
    <name evidence="5" type="ORF">SAMN04515649_11359</name>
</gene>
<dbReference type="GO" id="GO:0005829">
    <property type="term" value="C:cytosol"/>
    <property type="evidence" value="ECO:0007669"/>
    <property type="project" value="TreeGrafter"/>
</dbReference>
<proteinExistence type="inferred from homology"/>
<dbReference type="PANTHER" id="PTHR10196:SF69">
    <property type="entry name" value="GLYCEROL KINASE"/>
    <property type="match status" value="1"/>
</dbReference>
<evidence type="ECO:0000313" key="6">
    <source>
        <dbReference type="Proteomes" id="UP000184012"/>
    </source>
</evidence>
<dbReference type="InterPro" id="IPR043129">
    <property type="entry name" value="ATPase_NBD"/>
</dbReference>
<dbReference type="InterPro" id="IPR018484">
    <property type="entry name" value="FGGY_N"/>
</dbReference>
<comment type="similarity">
    <text evidence="1">Belongs to the FGGY kinase family.</text>
</comment>
<reference evidence="5 6" key="1">
    <citation type="submission" date="2016-11" db="EMBL/GenBank/DDBJ databases">
        <authorList>
            <person name="Varghese N."/>
            <person name="Submissions S."/>
        </authorList>
    </citation>
    <scope>NUCLEOTIDE SEQUENCE [LARGE SCALE GENOMIC DNA]</scope>
    <source>
        <strain evidence="5 6">FD</strain>
    </source>
</reference>
<dbReference type="Pfam" id="PF00370">
    <property type="entry name" value="FGGY_N"/>
    <property type="match status" value="1"/>
</dbReference>
<comment type="caution">
    <text evidence="5">The sequence shown here is derived from an EMBL/GenBank/DDBJ whole genome shotgun (WGS) entry which is preliminary data.</text>
</comment>
<feature type="domain" description="Carbohydrate kinase FGGY N-terminal" evidence="4">
    <location>
        <begin position="4"/>
        <end position="152"/>
    </location>
</feature>
<dbReference type="EMBL" id="FRBP01000013">
    <property type="protein sequence ID" value="SHM23134.1"/>
    <property type="molecule type" value="Genomic_DNA"/>
</dbReference>
<evidence type="ECO:0000256" key="3">
    <source>
        <dbReference type="ARBA" id="ARBA00022777"/>
    </source>
</evidence>
<name>A0AB74F3R2_9FIRM</name>
<sequence>MKQYIMVIDEGTTGTRAIIFDDNFQPIAQSYDEFIQYTPNENMVEHDAMEIYEKSVRMCQNALEKASLSSSDIRCIGITNQRNTALLWDKKTGEPLYHALVWQDSRMGEASNAIRESEFFDELLEVSGKNVTPHLDVLFLKWFLDNVEGARKSRKRRGDFWYD</sequence>
<keyword evidence="2" id="KW-0808">Transferase</keyword>
<keyword evidence="3 5" id="KW-0418">Kinase</keyword>
<evidence type="ECO:0000259" key="4">
    <source>
        <dbReference type="Pfam" id="PF00370"/>
    </source>
</evidence>
<dbReference type="GeneID" id="71415466"/>
<evidence type="ECO:0000313" key="5">
    <source>
        <dbReference type="EMBL" id="SHM23134.1"/>
    </source>
</evidence>
<protein>
    <submittedName>
        <fullName evidence="5">Glycerol kinase</fullName>
    </submittedName>
</protein>
<accession>A0AB74F3R2</accession>
<dbReference type="GO" id="GO:0004370">
    <property type="term" value="F:glycerol kinase activity"/>
    <property type="evidence" value="ECO:0007669"/>
    <property type="project" value="TreeGrafter"/>
</dbReference>
<evidence type="ECO:0000256" key="1">
    <source>
        <dbReference type="ARBA" id="ARBA00009156"/>
    </source>
</evidence>
<evidence type="ECO:0000256" key="2">
    <source>
        <dbReference type="ARBA" id="ARBA00022679"/>
    </source>
</evidence>